<protein>
    <submittedName>
        <fullName evidence="2">Uncharacterized protein</fullName>
    </submittedName>
</protein>
<gene>
    <name evidence="2" type="ORF">SPTER_26300</name>
</gene>
<keyword evidence="3" id="KW-1185">Reference proteome</keyword>
<dbReference type="RefSeq" id="WP_144350773.1">
    <property type="nucleotide sequence ID" value="NZ_CP036259.1"/>
</dbReference>
<evidence type="ECO:0000313" key="2">
    <source>
        <dbReference type="EMBL" id="QDR81256.1"/>
    </source>
</evidence>
<dbReference type="EMBL" id="CP036259">
    <property type="protein sequence ID" value="QDR81256.1"/>
    <property type="molecule type" value="Genomic_DNA"/>
</dbReference>
<sequence length="310" mass="34092">MKMLSLRMLLVLSLLVGLGSAGAVAANAVKAAPPADVRVEQWTGQAFTFLALPAEKQSAGYEIFAAEQAARGLEGDRSLRIPYAEYVGKQVVVTEIVSFAAGNRQKEYMVYMTVKETGEKLVGRTMRGQLEGLVLSADLKNARQQFLGKTVYPKYRELTGLYIPGRNRTPASVSTPIGGPVVVLDVYAGNKSQEPIWLIVDVNGEKAILPIAYSWTNMPIQSWTEAPPWQNALFMENPRISLGGSDTLWQKIQAGNVEEGMTKEQVQLSWGNPSRREKHDSVWIYGTKQLQFRSGVLDSIATISESQPKS</sequence>
<proteinExistence type="predicted"/>
<feature type="signal peptide" evidence="1">
    <location>
        <begin position="1"/>
        <end position="25"/>
    </location>
</feature>
<dbReference type="AlphaFoldDB" id="A0A517DVF8"/>
<evidence type="ECO:0000256" key="1">
    <source>
        <dbReference type="SAM" id="SignalP"/>
    </source>
</evidence>
<dbReference type="OrthoDB" id="1684530at2"/>
<feature type="chain" id="PRO_5039714782" evidence="1">
    <location>
        <begin position="26"/>
        <end position="310"/>
    </location>
</feature>
<organism evidence="2 3">
    <name type="scientific">Sporomusa termitida</name>
    <dbReference type="NCBI Taxonomy" id="2377"/>
    <lineage>
        <taxon>Bacteria</taxon>
        <taxon>Bacillati</taxon>
        <taxon>Bacillota</taxon>
        <taxon>Negativicutes</taxon>
        <taxon>Selenomonadales</taxon>
        <taxon>Sporomusaceae</taxon>
        <taxon>Sporomusa</taxon>
    </lineage>
</organism>
<name>A0A517DVF8_9FIRM</name>
<accession>A0A517DVF8</accession>
<keyword evidence="1" id="KW-0732">Signal</keyword>
<dbReference type="KEGG" id="sted:SPTER_26300"/>
<dbReference type="Proteomes" id="UP000320776">
    <property type="component" value="Chromosome"/>
</dbReference>
<evidence type="ECO:0000313" key="3">
    <source>
        <dbReference type="Proteomes" id="UP000320776"/>
    </source>
</evidence>
<reference evidence="2 3" key="1">
    <citation type="submission" date="2019-02" db="EMBL/GenBank/DDBJ databases">
        <title>Closed genome of Sporomusa termitida DSM 4440.</title>
        <authorList>
            <person name="Poehlein A."/>
            <person name="Daniel R."/>
        </authorList>
    </citation>
    <scope>NUCLEOTIDE SEQUENCE [LARGE SCALE GENOMIC DNA]</scope>
    <source>
        <strain evidence="2 3">DSM 4440</strain>
    </source>
</reference>